<dbReference type="EMBL" id="NOKA02000031">
    <property type="protein sequence ID" value="RDY30662.1"/>
    <property type="molecule type" value="Genomic_DNA"/>
</dbReference>
<dbReference type="InterPro" id="IPR017853">
    <property type="entry name" value="GH"/>
</dbReference>
<reference evidence="8 9" key="1">
    <citation type="journal article" date="2017" name="Genome Announc.">
        <title>Draft Genome Sequence of a Sporulating and Motile Strain of Lachnotalea glycerini Isolated from Water in Quebec City, Canada.</title>
        <authorList>
            <person name="Maheux A.F."/>
            <person name="Boudreau D.K."/>
            <person name="Berube E."/>
            <person name="Boissinot M."/>
            <person name="Raymond F."/>
            <person name="Brodeur S."/>
            <person name="Corbeil J."/>
            <person name="Isabel S."/>
            <person name="Omar R.F."/>
            <person name="Bergeron M.G."/>
        </authorList>
    </citation>
    <scope>NUCLEOTIDE SEQUENCE [LARGE SCALE GENOMIC DNA]</scope>
    <source>
        <strain evidence="8 9">CCRI-19302</strain>
    </source>
</reference>
<dbReference type="PRINTS" id="PR00131">
    <property type="entry name" value="GLHYDRLASE1"/>
</dbReference>
<evidence type="ECO:0000313" key="10">
    <source>
        <dbReference type="Proteomes" id="UP000247523"/>
    </source>
</evidence>
<comment type="similarity">
    <text evidence="1 5">Belongs to the glycosyl hydrolase 1 family.</text>
</comment>
<dbReference type="PANTHER" id="PTHR10353">
    <property type="entry name" value="GLYCOSYL HYDROLASE"/>
    <property type="match status" value="1"/>
</dbReference>
<protein>
    <submittedName>
        <fullName evidence="8">6-phospho-beta-glucosidase</fullName>
    </submittedName>
</protein>
<evidence type="ECO:0000256" key="5">
    <source>
        <dbReference type="RuleBase" id="RU003690"/>
    </source>
</evidence>
<gene>
    <name evidence="7" type="ORF">C8E03_11163</name>
    <name evidence="8" type="ORF">CG710_013540</name>
</gene>
<dbReference type="Gene3D" id="3.20.20.80">
    <property type="entry name" value="Glycosidases"/>
    <property type="match status" value="1"/>
</dbReference>
<dbReference type="NCBIfam" id="NF007158">
    <property type="entry name" value="PRK09593.1"/>
    <property type="match status" value="1"/>
</dbReference>
<dbReference type="Pfam" id="PF00232">
    <property type="entry name" value="Glyco_hydro_1"/>
    <property type="match status" value="2"/>
</dbReference>
<dbReference type="OrthoDB" id="2339329at2"/>
<dbReference type="GO" id="GO:0005829">
    <property type="term" value="C:cytosol"/>
    <property type="evidence" value="ECO:0007669"/>
    <property type="project" value="TreeGrafter"/>
</dbReference>
<evidence type="ECO:0000256" key="4">
    <source>
        <dbReference type="PROSITE-ProRule" id="PRU10055"/>
    </source>
</evidence>
<dbReference type="RefSeq" id="WP_094378384.1">
    <property type="nucleotide sequence ID" value="NZ_NOKA02000031.1"/>
</dbReference>
<reference evidence="7 10" key="2">
    <citation type="submission" date="2018-05" db="EMBL/GenBank/DDBJ databases">
        <title>Genomic Encyclopedia of Type Strains, Phase IV (KMG-IV): sequencing the most valuable type-strain genomes for metagenomic binning, comparative biology and taxonomic classification.</title>
        <authorList>
            <person name="Goeker M."/>
        </authorList>
    </citation>
    <scope>NUCLEOTIDE SEQUENCE [LARGE SCALE GENOMIC DNA]</scope>
    <source>
        <strain evidence="7 10">DSM 28816</strain>
    </source>
</reference>
<dbReference type="PROSITE" id="PS00572">
    <property type="entry name" value="GLYCOSYL_HYDROL_F1_1"/>
    <property type="match status" value="1"/>
</dbReference>
<evidence type="ECO:0000256" key="1">
    <source>
        <dbReference type="ARBA" id="ARBA00010838"/>
    </source>
</evidence>
<keyword evidence="2 6" id="KW-0378">Hydrolase</keyword>
<dbReference type="GO" id="GO:0008422">
    <property type="term" value="F:beta-glucosidase activity"/>
    <property type="evidence" value="ECO:0007669"/>
    <property type="project" value="TreeGrafter"/>
</dbReference>
<dbReference type="EMBL" id="QICS01000011">
    <property type="protein sequence ID" value="PXV86863.1"/>
    <property type="molecule type" value="Genomic_DNA"/>
</dbReference>
<proteinExistence type="inferred from homology"/>
<evidence type="ECO:0000256" key="3">
    <source>
        <dbReference type="ARBA" id="ARBA00023295"/>
    </source>
</evidence>
<accession>A0A255I8T9</accession>
<keyword evidence="3 6" id="KW-0326">Glycosidase</keyword>
<keyword evidence="9" id="KW-1185">Reference proteome</keyword>
<evidence type="ECO:0000256" key="2">
    <source>
        <dbReference type="ARBA" id="ARBA00022801"/>
    </source>
</evidence>
<dbReference type="Proteomes" id="UP000216411">
    <property type="component" value="Unassembled WGS sequence"/>
</dbReference>
<dbReference type="PANTHER" id="PTHR10353:SF122">
    <property type="entry name" value="6-PHOSPHO-BETA-GLUCOSIDASE ASCB-RELATED"/>
    <property type="match status" value="1"/>
</dbReference>
<dbReference type="Proteomes" id="UP000247523">
    <property type="component" value="Unassembled WGS sequence"/>
</dbReference>
<dbReference type="InterPro" id="IPR033132">
    <property type="entry name" value="GH_1_N_CS"/>
</dbReference>
<dbReference type="InterPro" id="IPR001360">
    <property type="entry name" value="Glyco_hydro_1"/>
</dbReference>
<dbReference type="AlphaFoldDB" id="A0A255I8T9"/>
<feature type="active site" description="Nucleophile" evidence="4">
    <location>
        <position position="386"/>
    </location>
</feature>
<name>A0A255I8T9_9FIRM</name>
<dbReference type="GO" id="GO:0016052">
    <property type="term" value="P:carbohydrate catabolic process"/>
    <property type="evidence" value="ECO:0007669"/>
    <property type="project" value="TreeGrafter"/>
</dbReference>
<sequence length="493" mass="55895">MSLPQNFLWGGATAANQFEGGYTEGGKGLSTADVITAGSHTLARQITYTTKEGVECAQPIMPFKDLPDGSKCGVQKGQYYPSHEGIDFYHHYKEDIALFAEMGFKCFRLSINWARLFPMGDEKEPNEEGLKFYDNVFDELRKYNIEPVVTISHYETPLELVNQYGGWLDRRCIDFFVNYCNTLFTRYKGKVKYWMTFNEINMMGFLPFFAGGVTKSNPQAQAQAVHHQFIASAKAVKLGHQIDPENQIGLMIAYGATYGLTCKPEDQALAMEDTRKRHFYSDVMSRGYYPAYKIKEYERLGVKVSMEAGDEELLKEGCVDYLAFSYYTSHCVTSEEGEAIGGNFSMGVKNPYIKASDWGWQIDGIGLRIALNALWERYQKPLFIVENGLGAVDKVEEDGSIQDDYRIAYLKEHIEEMDKAVNQDGVELMGYTPWGCIDLVSAGTGEMKKRYGFIYVDRDDNGNGSLARSRKKSFHWYQQVIESNGANLKDIQL</sequence>
<evidence type="ECO:0000313" key="9">
    <source>
        <dbReference type="Proteomes" id="UP000216411"/>
    </source>
</evidence>
<evidence type="ECO:0000313" key="8">
    <source>
        <dbReference type="EMBL" id="RDY30662.1"/>
    </source>
</evidence>
<evidence type="ECO:0000256" key="6">
    <source>
        <dbReference type="RuleBase" id="RU004468"/>
    </source>
</evidence>
<evidence type="ECO:0000313" key="7">
    <source>
        <dbReference type="EMBL" id="PXV86863.1"/>
    </source>
</evidence>
<dbReference type="SUPFAM" id="SSF51445">
    <property type="entry name" value="(Trans)glycosidases"/>
    <property type="match status" value="1"/>
</dbReference>
<organism evidence="8 9">
    <name type="scientific">Lachnotalea glycerini</name>
    <dbReference type="NCBI Taxonomy" id="1763509"/>
    <lineage>
        <taxon>Bacteria</taxon>
        <taxon>Bacillati</taxon>
        <taxon>Bacillota</taxon>
        <taxon>Clostridia</taxon>
        <taxon>Lachnospirales</taxon>
        <taxon>Lachnospiraceae</taxon>
        <taxon>Lachnotalea</taxon>
    </lineage>
</organism>
<dbReference type="InterPro" id="IPR018120">
    <property type="entry name" value="Glyco_hydro_1_AS"/>
</dbReference>
<reference evidence="8" key="3">
    <citation type="submission" date="2018-07" db="EMBL/GenBank/DDBJ databases">
        <authorList>
            <person name="Quirk P.G."/>
            <person name="Krulwich T.A."/>
        </authorList>
    </citation>
    <scope>NUCLEOTIDE SEQUENCE</scope>
    <source>
        <strain evidence="8">CCRI-19302</strain>
    </source>
</reference>
<dbReference type="PROSITE" id="PS00653">
    <property type="entry name" value="GLYCOSYL_HYDROL_F1_2"/>
    <property type="match status" value="1"/>
</dbReference>
<comment type="caution">
    <text evidence="8">The sequence shown here is derived from an EMBL/GenBank/DDBJ whole genome shotgun (WGS) entry which is preliminary data.</text>
</comment>